<name>A0A892ICJ6_9BURK</name>
<organism evidence="1 2">
    <name type="scientific">Burkholderia dolosa</name>
    <dbReference type="NCBI Taxonomy" id="152500"/>
    <lineage>
        <taxon>Bacteria</taxon>
        <taxon>Pseudomonadati</taxon>
        <taxon>Pseudomonadota</taxon>
        <taxon>Betaproteobacteria</taxon>
        <taxon>Burkholderiales</taxon>
        <taxon>Burkholderiaceae</taxon>
        <taxon>Burkholderia</taxon>
        <taxon>Burkholderia cepacia complex</taxon>
    </lineage>
</organism>
<dbReference type="AlphaFoldDB" id="A0A892ICJ6"/>
<dbReference type="GeneID" id="93130675"/>
<dbReference type="Proteomes" id="UP000625568">
    <property type="component" value="Chromosome 2"/>
</dbReference>
<keyword evidence="2" id="KW-1185">Reference proteome</keyword>
<dbReference type="RefSeq" id="WP_006766937.1">
    <property type="nucleotide sequence ID" value="NZ_CABVPR010000016.1"/>
</dbReference>
<dbReference type="InterPro" id="IPR003065">
    <property type="entry name" value="Invas_SpaK"/>
</dbReference>
<sequence length="138" mass="15251">MQGNDIGTIVRAALNEAGCDSNLIDDLDPRATVEIALKDTPTIYIGYKNDDESSVMIWSSLCDYHESVVRAGSQRFLEELMKGVSFSVSEQLVFREAAGELQVSAEIRPDVLESPVEMASAIQEFFDSLVQFVEIAKQ</sequence>
<reference evidence="1 2" key="1">
    <citation type="submission" date="2021-02" db="EMBL/GenBank/DDBJ databases">
        <title>FDA dAtabase for Regulatory Grade micrObial Sequences (FDA-ARGOS): Supporting development and validation of Infectious Disease Dx tests.</title>
        <authorList>
            <person name="Minogue T."/>
            <person name="Wolcott M."/>
            <person name="Wasieloski L."/>
            <person name="Aguilar W."/>
            <person name="Moore D."/>
            <person name="Jaissle J."/>
            <person name="Tallon L."/>
            <person name="Sadzewicz L."/>
            <person name="Zhao X."/>
            <person name="Boylan J."/>
            <person name="Ott S."/>
            <person name="Bowen H."/>
            <person name="Vavikolanu K."/>
            <person name="Mehta A."/>
            <person name="Aluvathingal J."/>
            <person name="Nadendla S."/>
            <person name="Yan Y."/>
            <person name="Sichtig H."/>
        </authorList>
    </citation>
    <scope>NUCLEOTIDE SEQUENCE [LARGE SCALE GENOMIC DNA]</scope>
    <source>
        <strain evidence="1 2">FDAARGOS_1272</strain>
    </source>
</reference>
<dbReference type="SUPFAM" id="SSF69635">
    <property type="entry name" value="Type III secretory system chaperone-like"/>
    <property type="match status" value="1"/>
</dbReference>
<dbReference type="CDD" id="cd17035">
    <property type="entry name" value="T3SC_IB_Spa15-like"/>
    <property type="match status" value="1"/>
</dbReference>
<dbReference type="Gene3D" id="3.30.1460.10">
    <property type="match status" value="1"/>
</dbReference>
<evidence type="ECO:0000313" key="1">
    <source>
        <dbReference type="EMBL" id="QRO80686.1"/>
    </source>
</evidence>
<accession>A0A892ICJ6</accession>
<gene>
    <name evidence="1" type="ORF">I6K02_20510</name>
</gene>
<protein>
    <submittedName>
        <fullName evidence="1">Uncharacterized protein</fullName>
    </submittedName>
</protein>
<dbReference type="Pfam" id="PF03519">
    <property type="entry name" value="Invas_SpaK"/>
    <property type="match status" value="1"/>
</dbReference>
<proteinExistence type="predicted"/>
<dbReference type="EMBL" id="CP069483">
    <property type="protein sequence ID" value="QRO80686.1"/>
    <property type="molecule type" value="Genomic_DNA"/>
</dbReference>
<evidence type="ECO:0000313" key="2">
    <source>
        <dbReference type="Proteomes" id="UP000625568"/>
    </source>
</evidence>
<dbReference type="PRINTS" id="PR01305">
    <property type="entry name" value="SSPAKPROTEIN"/>
</dbReference>